<keyword evidence="6" id="KW-0050">Antiport</keyword>
<evidence type="ECO:0000256" key="13">
    <source>
        <dbReference type="SAM" id="Phobius"/>
    </source>
</evidence>
<dbReference type="RefSeq" id="WP_118764837.1">
    <property type="nucleotide sequence ID" value="NZ_CABJCF010000002.1"/>
</dbReference>
<keyword evidence="5" id="KW-0813">Transport</keyword>
<dbReference type="Proteomes" id="UP000284731">
    <property type="component" value="Unassembled WGS sequence"/>
</dbReference>
<name>A0A412PFD4_9FIRM</name>
<feature type="transmembrane region" description="Helical" evidence="13">
    <location>
        <begin position="130"/>
        <end position="149"/>
    </location>
</feature>
<evidence type="ECO:0000313" key="14">
    <source>
        <dbReference type="EMBL" id="RGT56342.1"/>
    </source>
</evidence>
<evidence type="ECO:0000256" key="10">
    <source>
        <dbReference type="ARBA" id="ARBA00023065"/>
    </source>
</evidence>
<evidence type="ECO:0000256" key="1">
    <source>
        <dbReference type="ARBA" id="ARBA00003408"/>
    </source>
</evidence>
<organism evidence="14 15">
    <name type="scientific">Solobacterium moorei</name>
    <dbReference type="NCBI Taxonomy" id="102148"/>
    <lineage>
        <taxon>Bacteria</taxon>
        <taxon>Bacillati</taxon>
        <taxon>Bacillota</taxon>
        <taxon>Erysipelotrichia</taxon>
        <taxon>Erysipelotrichales</taxon>
        <taxon>Erysipelotrichaceae</taxon>
        <taxon>Solobacterium</taxon>
    </lineage>
</organism>
<keyword evidence="11 13" id="KW-0472">Membrane</keyword>
<dbReference type="GO" id="GO:0015297">
    <property type="term" value="F:antiporter activity"/>
    <property type="evidence" value="ECO:0007669"/>
    <property type="project" value="UniProtKB-KW"/>
</dbReference>
<evidence type="ECO:0000256" key="4">
    <source>
        <dbReference type="ARBA" id="ARBA00020268"/>
    </source>
</evidence>
<feature type="transmembrane region" description="Helical" evidence="13">
    <location>
        <begin position="391"/>
        <end position="411"/>
    </location>
</feature>
<dbReference type="InterPro" id="IPR048279">
    <property type="entry name" value="MdtK-like"/>
</dbReference>
<dbReference type="PANTHER" id="PTHR43298">
    <property type="entry name" value="MULTIDRUG RESISTANCE PROTEIN NORM-RELATED"/>
    <property type="match status" value="1"/>
</dbReference>
<feature type="transmembrane region" description="Helical" evidence="13">
    <location>
        <begin position="236"/>
        <end position="263"/>
    </location>
</feature>
<keyword evidence="7" id="KW-1003">Cell membrane</keyword>
<protein>
    <recommendedName>
        <fullName evidence="4">Probable multidrug resistance protein NorM</fullName>
    </recommendedName>
    <alternativeName>
        <fullName evidence="12">Multidrug-efflux transporter</fullName>
    </alternativeName>
</protein>
<gene>
    <name evidence="14" type="ORF">DWX20_05930</name>
</gene>
<evidence type="ECO:0000256" key="9">
    <source>
        <dbReference type="ARBA" id="ARBA00022989"/>
    </source>
</evidence>
<dbReference type="NCBIfam" id="TIGR00797">
    <property type="entry name" value="matE"/>
    <property type="match status" value="1"/>
</dbReference>
<feature type="transmembrane region" description="Helical" evidence="13">
    <location>
        <begin position="317"/>
        <end position="335"/>
    </location>
</feature>
<evidence type="ECO:0000256" key="2">
    <source>
        <dbReference type="ARBA" id="ARBA00004651"/>
    </source>
</evidence>
<dbReference type="EMBL" id="QRWX01000002">
    <property type="protein sequence ID" value="RGT56342.1"/>
    <property type="molecule type" value="Genomic_DNA"/>
</dbReference>
<dbReference type="CDD" id="cd13134">
    <property type="entry name" value="MATE_like_8"/>
    <property type="match status" value="1"/>
</dbReference>
<dbReference type="InterPro" id="IPR050222">
    <property type="entry name" value="MATE_MdtK"/>
</dbReference>
<comment type="similarity">
    <text evidence="3">Belongs to the multi antimicrobial extrusion (MATE) (TC 2.A.66.1) family.</text>
</comment>
<feature type="transmembrane region" description="Helical" evidence="13">
    <location>
        <begin position="12"/>
        <end position="31"/>
    </location>
</feature>
<dbReference type="PIRSF" id="PIRSF006603">
    <property type="entry name" value="DinF"/>
    <property type="match status" value="1"/>
</dbReference>
<feature type="transmembrane region" description="Helical" evidence="13">
    <location>
        <begin position="417"/>
        <end position="438"/>
    </location>
</feature>
<feature type="transmembrane region" description="Helical" evidence="13">
    <location>
        <begin position="161"/>
        <end position="179"/>
    </location>
</feature>
<feature type="transmembrane region" description="Helical" evidence="13">
    <location>
        <begin position="191"/>
        <end position="215"/>
    </location>
</feature>
<dbReference type="GO" id="GO:0042910">
    <property type="term" value="F:xenobiotic transmembrane transporter activity"/>
    <property type="evidence" value="ECO:0007669"/>
    <property type="project" value="InterPro"/>
</dbReference>
<evidence type="ECO:0000313" key="15">
    <source>
        <dbReference type="Proteomes" id="UP000284731"/>
    </source>
</evidence>
<keyword evidence="10" id="KW-0406">Ion transport</keyword>
<evidence type="ECO:0000256" key="3">
    <source>
        <dbReference type="ARBA" id="ARBA00010199"/>
    </source>
</evidence>
<sequence length="452" mass="50423">MIKERQFYQHLVAMMIPLVIQEIINFCVQMLDTVMVGSLGDAAVSAVTLAGQPYFIFNVFAFGLTSAGAVMISQYWGQKNIEKIKHIMSVMLWSVIVVSILYMGACWLFPREIIHIFASDEKLVELGISYLQVVVVSYLLNGLSMWYFSSLSAKENVKISAAVYTGSFFVNLICNYLLIYGNFGFPKLGVVGAAIGTIVARAFQLVCASIYARYYEKDIRFGLRDIFDFDKTMIPTYFHLSLPVIGDDLIWSLAVSTQLAIIGRMNSDYVAAASIASVAQQFVMILVYSMTKSATITTGKAVGQGNYERVKQIGRTFLVLSAFVGILACGVVLFIRTPVLSLYPNVTVETKNLAYQFMTVIAGLMLFTGIENAAIVGILRGAGDMHYAFRIDAGCMWFIGLPMGLLAAFVWKLPVTYVYFFLRFDIIFKIILCIRRILKGKYIKDFTRKPAS</sequence>
<dbReference type="GO" id="GO:0006811">
    <property type="term" value="P:monoatomic ion transport"/>
    <property type="evidence" value="ECO:0007669"/>
    <property type="project" value="UniProtKB-KW"/>
</dbReference>
<evidence type="ECO:0000256" key="7">
    <source>
        <dbReference type="ARBA" id="ARBA00022475"/>
    </source>
</evidence>
<evidence type="ECO:0000256" key="8">
    <source>
        <dbReference type="ARBA" id="ARBA00022692"/>
    </source>
</evidence>
<feature type="transmembrane region" description="Helical" evidence="13">
    <location>
        <begin position="88"/>
        <end position="110"/>
    </location>
</feature>
<accession>A0A412PFD4</accession>
<evidence type="ECO:0000256" key="12">
    <source>
        <dbReference type="ARBA" id="ARBA00031636"/>
    </source>
</evidence>
<dbReference type="InterPro" id="IPR002528">
    <property type="entry name" value="MATE_fam"/>
</dbReference>
<feature type="transmembrane region" description="Helical" evidence="13">
    <location>
        <begin position="355"/>
        <end position="379"/>
    </location>
</feature>
<dbReference type="AlphaFoldDB" id="A0A412PFD4"/>
<dbReference type="Pfam" id="PF01554">
    <property type="entry name" value="MatE"/>
    <property type="match status" value="2"/>
</dbReference>
<evidence type="ECO:0000256" key="5">
    <source>
        <dbReference type="ARBA" id="ARBA00022448"/>
    </source>
</evidence>
<evidence type="ECO:0000256" key="6">
    <source>
        <dbReference type="ARBA" id="ARBA00022449"/>
    </source>
</evidence>
<feature type="transmembrane region" description="Helical" evidence="13">
    <location>
        <begin position="54"/>
        <end position="76"/>
    </location>
</feature>
<keyword evidence="8 13" id="KW-0812">Transmembrane</keyword>
<feature type="transmembrane region" description="Helical" evidence="13">
    <location>
        <begin position="269"/>
        <end position="290"/>
    </location>
</feature>
<comment type="function">
    <text evidence="1">Multidrug efflux pump.</text>
</comment>
<keyword evidence="9 13" id="KW-1133">Transmembrane helix</keyword>
<evidence type="ECO:0000256" key="11">
    <source>
        <dbReference type="ARBA" id="ARBA00023136"/>
    </source>
</evidence>
<comment type="subcellular location">
    <subcellularLocation>
        <location evidence="2">Cell membrane</location>
        <topology evidence="2">Multi-pass membrane protein</topology>
    </subcellularLocation>
</comment>
<dbReference type="GO" id="GO:0005886">
    <property type="term" value="C:plasma membrane"/>
    <property type="evidence" value="ECO:0007669"/>
    <property type="project" value="UniProtKB-SubCell"/>
</dbReference>
<comment type="caution">
    <text evidence="14">The sequence shown here is derived from an EMBL/GenBank/DDBJ whole genome shotgun (WGS) entry which is preliminary data.</text>
</comment>
<dbReference type="PANTHER" id="PTHR43298:SF2">
    <property type="entry name" value="FMN_FAD EXPORTER YEEO-RELATED"/>
    <property type="match status" value="1"/>
</dbReference>
<proteinExistence type="inferred from homology"/>
<reference evidence="14 15" key="1">
    <citation type="submission" date="2018-08" db="EMBL/GenBank/DDBJ databases">
        <title>A genome reference for cultivated species of the human gut microbiota.</title>
        <authorList>
            <person name="Zou Y."/>
            <person name="Xue W."/>
            <person name="Luo G."/>
        </authorList>
    </citation>
    <scope>NUCLEOTIDE SEQUENCE [LARGE SCALE GENOMIC DNA]</scope>
    <source>
        <strain evidence="14 15">AF18-46</strain>
    </source>
</reference>